<protein>
    <submittedName>
        <fullName evidence="1">Uncharacterized protein</fullName>
    </submittedName>
</protein>
<dbReference type="Proteomes" id="UP000269669">
    <property type="component" value="Unassembled WGS sequence"/>
</dbReference>
<comment type="caution">
    <text evidence="1">The sequence shown here is derived from an EMBL/GenBank/DDBJ whole genome shotgun (WGS) entry which is preliminary data.</text>
</comment>
<dbReference type="AlphaFoldDB" id="A0A428MLA1"/>
<proteinExistence type="predicted"/>
<reference evidence="1 2" key="1">
    <citation type="submission" date="2018-12" db="EMBL/GenBank/DDBJ databases">
        <title>Sequencing of bacterial isolates from soil warming experiment in Harvard Forest, Massachusetts, USA.</title>
        <authorList>
            <person name="Deangelis K."/>
        </authorList>
    </citation>
    <scope>NUCLEOTIDE SEQUENCE [LARGE SCALE GENOMIC DNA]</scope>
    <source>
        <strain evidence="1 2">EB153</strain>
    </source>
</reference>
<keyword evidence="2" id="KW-1185">Reference proteome</keyword>
<sequence length="72" mass="8737">MLSNRQLPLFGNGKKKEPEKLSLLKNARKIDEKRKSNTRNYRRIWLASRALKPYAISCNVWKLRWRRIRLEV</sequence>
<organism evidence="1 2">
    <name type="scientific">Edaphobacter aggregans</name>
    <dbReference type="NCBI Taxonomy" id="570835"/>
    <lineage>
        <taxon>Bacteria</taxon>
        <taxon>Pseudomonadati</taxon>
        <taxon>Acidobacteriota</taxon>
        <taxon>Terriglobia</taxon>
        <taxon>Terriglobales</taxon>
        <taxon>Acidobacteriaceae</taxon>
        <taxon>Edaphobacter</taxon>
    </lineage>
</organism>
<gene>
    <name evidence="1" type="ORF">EDE15_3183</name>
</gene>
<evidence type="ECO:0000313" key="1">
    <source>
        <dbReference type="EMBL" id="RSL17647.1"/>
    </source>
</evidence>
<dbReference type="EMBL" id="RSDW01000001">
    <property type="protein sequence ID" value="RSL17647.1"/>
    <property type="molecule type" value="Genomic_DNA"/>
</dbReference>
<name>A0A428MLA1_9BACT</name>
<evidence type="ECO:0000313" key="2">
    <source>
        <dbReference type="Proteomes" id="UP000269669"/>
    </source>
</evidence>
<accession>A0A428MLA1</accession>